<reference evidence="3 4" key="1">
    <citation type="submission" date="2015-12" db="EMBL/GenBank/DDBJ databases">
        <authorList>
            <person name="Shamseldin A."/>
            <person name="Moawad H."/>
            <person name="Abd El-Rahim W.M."/>
            <person name="Sadowsky M.J."/>
        </authorList>
    </citation>
    <scope>NUCLEOTIDE SEQUENCE [LARGE SCALE GENOMIC DNA]</scope>
    <source>
        <strain evidence="3 4">ZGT118</strain>
    </source>
</reference>
<gene>
    <name evidence="3" type="ORF">AVO45_07225</name>
</gene>
<protein>
    <submittedName>
        <fullName evidence="3">ATP-dependent transcriptional regulator</fullName>
    </submittedName>
</protein>
<dbReference type="OrthoDB" id="7823193at2"/>
<evidence type="ECO:0000313" key="3">
    <source>
        <dbReference type="EMBL" id="KUJ80816.1"/>
    </source>
</evidence>
<feature type="chain" id="PRO_5007054600" evidence="2">
    <location>
        <begin position="22"/>
        <end position="455"/>
    </location>
</feature>
<feature type="signal peptide" evidence="2">
    <location>
        <begin position="1"/>
        <end position="21"/>
    </location>
</feature>
<organism evidence="3 4">
    <name type="scientific">Ruegeria marisrubri</name>
    <dbReference type="NCBI Taxonomy" id="1685379"/>
    <lineage>
        <taxon>Bacteria</taxon>
        <taxon>Pseudomonadati</taxon>
        <taxon>Pseudomonadota</taxon>
        <taxon>Alphaproteobacteria</taxon>
        <taxon>Rhodobacterales</taxon>
        <taxon>Roseobacteraceae</taxon>
        <taxon>Ruegeria</taxon>
    </lineage>
</organism>
<proteinExistence type="predicted"/>
<feature type="region of interest" description="Disordered" evidence="1">
    <location>
        <begin position="27"/>
        <end position="49"/>
    </location>
</feature>
<dbReference type="PROSITE" id="PS51257">
    <property type="entry name" value="PROKAR_LIPOPROTEIN"/>
    <property type="match status" value="1"/>
</dbReference>
<name>A0A0X3U1Q0_9RHOB</name>
<dbReference type="InterPro" id="IPR021323">
    <property type="entry name" value="DUF2927"/>
</dbReference>
<dbReference type="Pfam" id="PF11150">
    <property type="entry name" value="DUF2927"/>
    <property type="match status" value="1"/>
</dbReference>
<dbReference type="STRING" id="1685379.AVO45_07225"/>
<sequence length="455" mass="50256">MIRRGAIILALVLAGCSTTQAIDTPTRAQYSDSTLPPMKRFTAPRPTPPVRSNANIAADFLSLHFELESGRELPVFTRFETPVTVRLTGSPPPTMKADLKRLLERLRREARIDIRQVKGGAANITIEAVSRDQIRRVLPHAACFVVPNASSLAEFRRDRRKQKSNWSLLTSRERLGIFVPNDVSPQEIRDCLHEEVAQALGPLNDLYRLPDSVFNDDNVHTVLTGFDMLVLRATYAPELHSGMTRPQVAAALPAILRRLNPRGERIAAVPYSETPRSWVDAVQTALGPGAGTAQRHRAANRAASIAARSGWTDHRRAFPHYILGRMVQLDDPELAQQHYATALHFLAQTPATDLHRAYIATQTAAYAVALGNGTEALRQINPNLDVMARAENAAMLATLMMLKAEALELVGKPDQARAVRLDSLGWARYGFGSDWAVRSVMQDIALLNPRNRTSG</sequence>
<keyword evidence="2" id="KW-0732">Signal</keyword>
<evidence type="ECO:0000256" key="1">
    <source>
        <dbReference type="SAM" id="MobiDB-lite"/>
    </source>
</evidence>
<keyword evidence="4" id="KW-1185">Reference proteome</keyword>
<dbReference type="Proteomes" id="UP000053791">
    <property type="component" value="Unassembled WGS sequence"/>
</dbReference>
<evidence type="ECO:0000313" key="4">
    <source>
        <dbReference type="Proteomes" id="UP000053791"/>
    </source>
</evidence>
<accession>A0A0X3U1Q0</accession>
<dbReference type="AlphaFoldDB" id="A0A0X3U1Q0"/>
<comment type="caution">
    <text evidence="3">The sequence shown here is derived from an EMBL/GenBank/DDBJ whole genome shotgun (WGS) entry which is preliminary data.</text>
</comment>
<dbReference type="EMBL" id="LQBQ01000012">
    <property type="protein sequence ID" value="KUJ80816.1"/>
    <property type="molecule type" value="Genomic_DNA"/>
</dbReference>
<evidence type="ECO:0000256" key="2">
    <source>
        <dbReference type="SAM" id="SignalP"/>
    </source>
</evidence>
<dbReference type="RefSeq" id="WP_068346462.1">
    <property type="nucleotide sequence ID" value="NZ_LQBQ01000012.1"/>
</dbReference>